<dbReference type="EMBL" id="QVEV01000009">
    <property type="protein sequence ID" value="RGC16251.1"/>
    <property type="molecule type" value="Genomic_DNA"/>
</dbReference>
<evidence type="ECO:0000256" key="7">
    <source>
        <dbReference type="ARBA" id="ARBA00049158"/>
    </source>
</evidence>
<keyword evidence="5 8" id="KW-0378">Hydrolase</keyword>
<dbReference type="RefSeq" id="WP_117442718.1">
    <property type="nucleotide sequence ID" value="NZ_JAJFEN010000030.1"/>
</dbReference>
<evidence type="ECO:0000313" key="10">
    <source>
        <dbReference type="EMBL" id="RGC16251.1"/>
    </source>
</evidence>
<dbReference type="AlphaFoldDB" id="A0A3E2VXS4"/>
<sequence length="260" mass="30764">MKYYDQHVHSNFSFDSGTELSDYLKYAKGHLVTTEHVDLENSANGFQDSWMDYERYSTYLKTLQKQTDIRLLRGVEIGWLPRHHAQLMAWLQNKQFDIILLSIHQNGSFDYMDEEARQHEISYILHSYFQQMLAAVQSDLPANVLSHFDYVSRIQDVDTDTFLAIAHPYMEQIFPEMIKRSIALELNTRSMFQYGQLPLYETVVDWYKQLGGAMFTMSSDAHKAEAYAFHFHEGREFLRRHDISKLTVFQEGKPYMINWE</sequence>
<feature type="domain" description="PHP" evidence="9">
    <location>
        <begin position="5"/>
        <end position="188"/>
    </location>
</feature>
<dbReference type="PANTHER" id="PTHR21039:SF0">
    <property type="entry name" value="HISTIDINOL-PHOSPHATASE"/>
    <property type="match status" value="1"/>
</dbReference>
<evidence type="ECO:0000313" key="11">
    <source>
        <dbReference type="Proteomes" id="UP000260025"/>
    </source>
</evidence>
<dbReference type="EC" id="3.1.3.15" evidence="3 8"/>
<protein>
    <recommendedName>
        <fullName evidence="3 8">Histidinol-phosphatase</fullName>
        <shortName evidence="8">HolPase</shortName>
        <ecNumber evidence="3 8">3.1.3.15</ecNumber>
    </recommendedName>
</protein>
<evidence type="ECO:0000259" key="9">
    <source>
        <dbReference type="Pfam" id="PF02811"/>
    </source>
</evidence>
<gene>
    <name evidence="10" type="ORF">DXA38_07955</name>
</gene>
<dbReference type="Pfam" id="PF02811">
    <property type="entry name" value="PHP"/>
    <property type="match status" value="1"/>
</dbReference>
<keyword evidence="4 8" id="KW-0028">Amino-acid biosynthesis</keyword>
<dbReference type="UniPathway" id="UPA00031">
    <property type="reaction ID" value="UER00013"/>
</dbReference>
<keyword evidence="6 8" id="KW-0368">Histidine biosynthesis</keyword>
<evidence type="ECO:0000256" key="2">
    <source>
        <dbReference type="ARBA" id="ARBA00009152"/>
    </source>
</evidence>
<accession>A0A3E2VXS4</accession>
<comment type="similarity">
    <text evidence="2 8">Belongs to the PHP hydrolase family. HisK subfamily.</text>
</comment>
<evidence type="ECO:0000256" key="1">
    <source>
        <dbReference type="ARBA" id="ARBA00004970"/>
    </source>
</evidence>
<proteinExistence type="inferred from homology"/>
<evidence type="ECO:0000256" key="4">
    <source>
        <dbReference type="ARBA" id="ARBA00022605"/>
    </source>
</evidence>
<dbReference type="OrthoDB" id="9775255at2"/>
<organism evidence="10 11">
    <name type="scientific">Clostridium innocuum</name>
    <dbReference type="NCBI Taxonomy" id="1522"/>
    <lineage>
        <taxon>Bacteria</taxon>
        <taxon>Bacillati</taxon>
        <taxon>Bacillota</taxon>
        <taxon>Clostridia</taxon>
        <taxon>Eubacteriales</taxon>
        <taxon>Clostridiaceae</taxon>
        <taxon>Clostridium</taxon>
    </lineage>
</organism>
<dbReference type="Proteomes" id="UP000260025">
    <property type="component" value="Unassembled WGS sequence"/>
</dbReference>
<dbReference type="InterPro" id="IPR016195">
    <property type="entry name" value="Pol/histidinol_Pase-like"/>
</dbReference>
<evidence type="ECO:0000256" key="8">
    <source>
        <dbReference type="RuleBase" id="RU366003"/>
    </source>
</evidence>
<evidence type="ECO:0000256" key="6">
    <source>
        <dbReference type="ARBA" id="ARBA00023102"/>
    </source>
</evidence>
<comment type="pathway">
    <text evidence="1 8">Amino-acid biosynthesis; L-histidine biosynthesis; L-histidine from 5-phospho-alpha-D-ribose 1-diphosphate: step 8/9.</text>
</comment>
<dbReference type="PANTHER" id="PTHR21039">
    <property type="entry name" value="HISTIDINOL PHOSPHATASE-RELATED"/>
    <property type="match status" value="1"/>
</dbReference>
<comment type="catalytic activity">
    <reaction evidence="7 8">
        <text>L-histidinol phosphate + H2O = L-histidinol + phosphate</text>
        <dbReference type="Rhea" id="RHEA:14465"/>
        <dbReference type="ChEBI" id="CHEBI:15377"/>
        <dbReference type="ChEBI" id="CHEBI:43474"/>
        <dbReference type="ChEBI" id="CHEBI:57699"/>
        <dbReference type="ChEBI" id="CHEBI:57980"/>
        <dbReference type="EC" id="3.1.3.15"/>
    </reaction>
</comment>
<evidence type="ECO:0000256" key="5">
    <source>
        <dbReference type="ARBA" id="ARBA00022801"/>
    </source>
</evidence>
<comment type="caution">
    <text evidence="10">The sequence shown here is derived from an EMBL/GenBank/DDBJ whole genome shotgun (WGS) entry which is preliminary data.</text>
</comment>
<name>A0A3E2VXS4_CLOIN</name>
<dbReference type="GO" id="GO:0004401">
    <property type="term" value="F:histidinol-phosphatase activity"/>
    <property type="evidence" value="ECO:0007669"/>
    <property type="project" value="UniProtKB-UniRule"/>
</dbReference>
<dbReference type="SUPFAM" id="SSF89550">
    <property type="entry name" value="PHP domain-like"/>
    <property type="match status" value="1"/>
</dbReference>
<evidence type="ECO:0000256" key="3">
    <source>
        <dbReference type="ARBA" id="ARBA00013085"/>
    </source>
</evidence>
<dbReference type="Gene3D" id="3.20.20.140">
    <property type="entry name" value="Metal-dependent hydrolases"/>
    <property type="match status" value="1"/>
</dbReference>
<dbReference type="InterPro" id="IPR010140">
    <property type="entry name" value="Histidinol_P_phosphatase_HisJ"/>
</dbReference>
<dbReference type="GO" id="GO:0005737">
    <property type="term" value="C:cytoplasm"/>
    <property type="evidence" value="ECO:0007669"/>
    <property type="project" value="TreeGrafter"/>
</dbReference>
<dbReference type="InterPro" id="IPR004013">
    <property type="entry name" value="PHP_dom"/>
</dbReference>
<dbReference type="GO" id="GO:0000105">
    <property type="term" value="P:L-histidine biosynthetic process"/>
    <property type="evidence" value="ECO:0007669"/>
    <property type="project" value="UniProtKB-UniRule"/>
</dbReference>
<reference evidence="10 11" key="1">
    <citation type="submission" date="2018-08" db="EMBL/GenBank/DDBJ databases">
        <title>A genome reference for cultivated species of the human gut microbiota.</title>
        <authorList>
            <person name="Zou Y."/>
            <person name="Xue W."/>
            <person name="Luo G."/>
        </authorList>
    </citation>
    <scope>NUCLEOTIDE SEQUENCE [LARGE SCALE GENOMIC DNA]</scope>
    <source>
        <strain evidence="10 11">OF01-2LB</strain>
    </source>
</reference>